<evidence type="ECO:0000256" key="1">
    <source>
        <dbReference type="SAM" id="Phobius"/>
    </source>
</evidence>
<evidence type="ECO:0000313" key="4">
    <source>
        <dbReference type="Proteomes" id="UP000294844"/>
    </source>
</evidence>
<feature type="transmembrane region" description="Helical" evidence="1">
    <location>
        <begin position="35"/>
        <end position="53"/>
    </location>
</feature>
<sequence>MFYGGALANRPWATYGNLDVALNRLLREIPRWGKILLGFAVLATLVCVSLIATNNYSELSRGIALGVMIYLITTATAFRTLRSNPAKRIAGFPLMEMIGIRAKATH</sequence>
<comment type="caution">
    <text evidence="2">The sequence shown here is derived from an EMBL/GenBank/DDBJ whole genome shotgun (WGS) entry which is preliminary data.</text>
</comment>
<evidence type="ECO:0000313" key="2">
    <source>
        <dbReference type="EMBL" id="TDZ94545.1"/>
    </source>
</evidence>
<dbReference type="Proteomes" id="UP000294844">
    <property type="component" value="Unassembled WGS sequence"/>
</dbReference>
<evidence type="ECO:0000313" key="3">
    <source>
        <dbReference type="EMBL" id="TEA06009.1"/>
    </source>
</evidence>
<feature type="transmembrane region" description="Helical" evidence="1">
    <location>
        <begin position="59"/>
        <end position="78"/>
    </location>
</feature>
<keyword evidence="1" id="KW-0812">Transmembrane</keyword>
<keyword evidence="4" id="KW-1185">Reference proteome</keyword>
<proteinExistence type="predicted"/>
<organism evidence="2 5">
    <name type="scientific">Mycobacteroides salmoniphilum</name>
    <dbReference type="NCBI Taxonomy" id="404941"/>
    <lineage>
        <taxon>Bacteria</taxon>
        <taxon>Bacillati</taxon>
        <taxon>Actinomycetota</taxon>
        <taxon>Actinomycetes</taxon>
        <taxon>Mycobacteriales</taxon>
        <taxon>Mycobacteriaceae</taxon>
        <taxon>Mycobacteroides</taxon>
    </lineage>
</organism>
<dbReference type="AlphaFoldDB" id="A0A4R8SEE3"/>
<gene>
    <name evidence="3" type="ORF">CCUG60883_01545</name>
    <name evidence="2" type="ORF">CCUG60885_03046</name>
</gene>
<evidence type="ECO:0000313" key="5">
    <source>
        <dbReference type="Proteomes" id="UP000295685"/>
    </source>
</evidence>
<reference evidence="4 5" key="1">
    <citation type="journal article" date="2019" name="Sci. Rep.">
        <title>Extended insight into the Mycobacterium chelonae-abscessus complex through whole genome sequencing of Mycobacterium salmoniphilum outbreak and Mycobacterium salmoniphilum-like strains.</title>
        <authorList>
            <person name="Behra P.R.K."/>
            <person name="Das S."/>
            <person name="Pettersson B.M.F."/>
            <person name="Shirreff L."/>
            <person name="DuCote T."/>
            <person name="Jacobsson K.G."/>
            <person name="Ennis D.G."/>
            <person name="Kirsebom L.A."/>
        </authorList>
    </citation>
    <scope>NUCLEOTIDE SEQUENCE [LARGE SCALE GENOMIC DNA]</scope>
    <source>
        <strain evidence="3 4">CCUG 60883</strain>
        <strain evidence="2 5">CCUG 60885</strain>
    </source>
</reference>
<keyword evidence="1" id="KW-0472">Membrane</keyword>
<dbReference type="Proteomes" id="UP000295685">
    <property type="component" value="Unassembled WGS sequence"/>
</dbReference>
<dbReference type="EMBL" id="PECK01000005">
    <property type="protein sequence ID" value="TDZ94545.1"/>
    <property type="molecule type" value="Genomic_DNA"/>
</dbReference>
<accession>A0A4R8SEE3</accession>
<protein>
    <submittedName>
        <fullName evidence="2">Uncharacterized protein</fullName>
    </submittedName>
</protein>
<keyword evidence="1" id="KW-1133">Transmembrane helix</keyword>
<dbReference type="EMBL" id="PECM01000007">
    <property type="protein sequence ID" value="TEA06009.1"/>
    <property type="molecule type" value="Genomic_DNA"/>
</dbReference>
<name>A0A4R8SEE3_9MYCO</name>